<reference evidence="4" key="2">
    <citation type="submission" date="2018-05" db="EMBL/GenBank/DDBJ databases">
        <title>Genome Sequencing of selected type strains of the family Eggerthellaceae.</title>
        <authorList>
            <person name="Danylec N."/>
            <person name="Stoll D.A."/>
            <person name="Doetsch A."/>
            <person name="Huch M."/>
        </authorList>
    </citation>
    <scope>NUCLEOTIDE SEQUENCE [LARGE SCALE GENOMIC DNA]</scope>
    <source>
        <strain evidence="4">DSM 16107</strain>
    </source>
</reference>
<reference evidence="1 3" key="1">
    <citation type="journal article" date="2018" name="Elife">
        <title>Discovery and characterization of a prevalent human gut bacterial enzyme sufficient for the inactivation of a family of plant toxins.</title>
        <authorList>
            <person name="Koppel N."/>
            <person name="Bisanz J.E."/>
            <person name="Pandelia M.E."/>
            <person name="Turnbaugh P.J."/>
            <person name="Balskus E.P."/>
        </authorList>
    </citation>
    <scope>NUCLEOTIDE SEQUENCE [LARGE SCALE GENOMIC DNA]</scope>
    <source>
        <strain evidence="1 3">DSM 16107</strain>
    </source>
</reference>
<evidence type="ECO:0000313" key="3">
    <source>
        <dbReference type="Proteomes" id="UP000253817"/>
    </source>
</evidence>
<dbReference type="Proteomes" id="UP000253817">
    <property type="component" value="Unassembled WGS sequence"/>
</dbReference>
<dbReference type="RefSeq" id="WP_114546311.1">
    <property type="nucleotide sequence ID" value="NZ_PPTT01000013.1"/>
</dbReference>
<comment type="caution">
    <text evidence="2">The sequence shown here is derived from an EMBL/GenBank/DDBJ whole genome shotgun (WGS) entry which is preliminary data.</text>
</comment>
<protein>
    <recommendedName>
        <fullName evidence="5">Prophage tail endopeptidase domain-containing protein</fullName>
    </recommendedName>
</protein>
<reference evidence="2" key="3">
    <citation type="journal article" date="2019" name="Microbiol. Resour. Announc.">
        <title>Draft Genome Sequences of Type Strains of Gordonibacter faecihominis, Paraeggerthella hongkongensis, Parvibacter caecicola,Slackia equolifaciens, Slackia faecicanis, and Slackia isoflavoniconvertens.</title>
        <authorList>
            <person name="Danylec N."/>
            <person name="Stoll D.A."/>
            <person name="Dotsch A."/>
            <person name="Huch M."/>
        </authorList>
    </citation>
    <scope>NUCLEOTIDE SEQUENCE</scope>
    <source>
        <strain evidence="2">DSM 16107</strain>
    </source>
</reference>
<evidence type="ECO:0008006" key="5">
    <source>
        <dbReference type="Google" id="ProtNLM"/>
    </source>
</evidence>
<evidence type="ECO:0000313" key="1">
    <source>
        <dbReference type="EMBL" id="RDB68735.1"/>
    </source>
</evidence>
<proteinExistence type="predicted"/>
<evidence type="ECO:0000313" key="2">
    <source>
        <dbReference type="EMBL" id="RNM42989.1"/>
    </source>
</evidence>
<dbReference type="AlphaFoldDB" id="A0A3N0J164"/>
<sequence length="356" mass="38934">MDWSSSGRIDSFRYVRVHRDEQGWEEVEELTGITGGTLERNDLTAIKVSGSLTYIDEPRIGRDLLRVYSDSLDPQTGERVSIAHGTYLVSTPSSTYRGAIEEGTADLYGVLQLLAEDAFEAPFALPAGKDALLAARTIVEEAGLNVIATPASAKLSSPAVFDDESASKLDVLNWLMSFAGFESATCDGFGNVLLRPYVNPADRAPSFSMRDDDSCVYRSGVVRECDTFSVPNVVTVTCSNASKEQPLTATAVNDDPSSAFSTVTRQRRIVYKESMSDIESESALMLKAEALLAAKTSVAESFEITHAFLPMNMGEVCDFVYDQAGIRRNDLAATRQTMSLRPGMECTTQFQRCTRR</sequence>
<dbReference type="OrthoDB" id="3330133at2"/>
<accession>A0A3N0J164</accession>
<gene>
    <name evidence="1" type="ORF">C1876_08585</name>
    <name evidence="2" type="ORF">DMP09_02660</name>
</gene>
<evidence type="ECO:0000313" key="4">
    <source>
        <dbReference type="Proteomes" id="UP000270112"/>
    </source>
</evidence>
<dbReference type="Proteomes" id="UP000270112">
    <property type="component" value="Unassembled WGS sequence"/>
</dbReference>
<dbReference type="EMBL" id="QICC01000005">
    <property type="protein sequence ID" value="RNM42989.1"/>
    <property type="molecule type" value="Genomic_DNA"/>
</dbReference>
<name>A0A3N0J164_9ACTN</name>
<organism evidence="2 4">
    <name type="scientific">Eggerthella sinensis</name>
    <dbReference type="NCBI Taxonomy" id="242230"/>
    <lineage>
        <taxon>Bacteria</taxon>
        <taxon>Bacillati</taxon>
        <taxon>Actinomycetota</taxon>
        <taxon>Coriobacteriia</taxon>
        <taxon>Eggerthellales</taxon>
        <taxon>Eggerthellaceae</taxon>
        <taxon>Eggerthella</taxon>
    </lineage>
</organism>
<dbReference type="EMBL" id="PPTT01000013">
    <property type="protein sequence ID" value="RDB68735.1"/>
    <property type="molecule type" value="Genomic_DNA"/>
</dbReference>
<keyword evidence="3" id="KW-1185">Reference proteome</keyword>